<gene>
    <name evidence="3" type="ORF">Ga0061064_1316</name>
</gene>
<keyword evidence="4" id="KW-1185">Reference proteome</keyword>
<evidence type="ECO:0000313" key="4">
    <source>
        <dbReference type="Proteomes" id="UP000182598"/>
    </source>
</evidence>
<dbReference type="Proteomes" id="UP000182598">
    <property type="component" value="Unassembled WGS sequence"/>
</dbReference>
<dbReference type="EMBL" id="CYHB01000003">
    <property type="protein sequence ID" value="CUA85799.1"/>
    <property type="molecule type" value="Genomic_DNA"/>
</dbReference>
<keyword evidence="1" id="KW-0732">Signal</keyword>
<dbReference type="AlphaFoldDB" id="A0A0K6H484"/>
<dbReference type="PRINTS" id="PR00111">
    <property type="entry name" value="ABHYDROLASE"/>
</dbReference>
<organism evidence="3 4">
    <name type="scientific">Pseudidiomarina woesei</name>
    <dbReference type="NCBI Taxonomy" id="1381080"/>
    <lineage>
        <taxon>Bacteria</taxon>
        <taxon>Pseudomonadati</taxon>
        <taxon>Pseudomonadota</taxon>
        <taxon>Gammaproteobacteria</taxon>
        <taxon>Alteromonadales</taxon>
        <taxon>Idiomarinaceae</taxon>
        <taxon>Pseudidiomarina</taxon>
    </lineage>
</organism>
<reference evidence="4" key="1">
    <citation type="submission" date="2015-08" db="EMBL/GenBank/DDBJ databases">
        <authorList>
            <person name="Varghese N."/>
        </authorList>
    </citation>
    <scope>NUCLEOTIDE SEQUENCE [LARGE SCALE GENOMIC DNA]</scope>
    <source>
        <strain evidence="4">DSM 27808</strain>
    </source>
</reference>
<dbReference type="InterPro" id="IPR050266">
    <property type="entry name" value="AB_hydrolase_sf"/>
</dbReference>
<dbReference type="OrthoDB" id="9773293at2"/>
<dbReference type="PANTHER" id="PTHR43798:SF33">
    <property type="entry name" value="HYDROLASE, PUTATIVE (AFU_ORTHOLOGUE AFUA_2G14860)-RELATED"/>
    <property type="match status" value="1"/>
</dbReference>
<feature type="chain" id="PRO_5005504021" evidence="1">
    <location>
        <begin position="19"/>
        <end position="307"/>
    </location>
</feature>
<dbReference type="SUPFAM" id="SSF53474">
    <property type="entry name" value="alpha/beta-Hydrolases"/>
    <property type="match status" value="1"/>
</dbReference>
<dbReference type="PRINTS" id="PR00412">
    <property type="entry name" value="EPOXHYDRLASE"/>
</dbReference>
<dbReference type="InterPro" id="IPR029058">
    <property type="entry name" value="AB_hydrolase_fold"/>
</dbReference>
<feature type="domain" description="AB hydrolase-1" evidence="2">
    <location>
        <begin position="66"/>
        <end position="293"/>
    </location>
</feature>
<dbReference type="RefSeq" id="WP_055438981.1">
    <property type="nucleotide sequence ID" value="NZ_CYHB01000003.1"/>
</dbReference>
<evidence type="ECO:0000313" key="3">
    <source>
        <dbReference type="EMBL" id="CUA85799.1"/>
    </source>
</evidence>
<sequence>MKKLIFSLLALGCAFWLASMHPRFGLAVYDVTAVTEAKLYGFDKVWVELEEMPMATYQLGEPTGENTVILLHGYTASKELWLRFAKHLGDNVHVVIPDLAGHGETGYYSGWSYTAAAQAERVKQLMNVLAVQQATIVGNSMGGMIAANFAIMYPMQTRAVVLFNPAGVTPPIPSVTEAMFAEGNSPFEIDTTAEFLAFYRLTMEQPPFAPEFVLRGMAERYMQNKQAYQHIANDFRFNDQLDNRLGLIKVPTLIVWGDKDQILSPTAAPVWHDGIADSELVVFEGIGHMPMVEVPEASAALVSEFVF</sequence>
<proteinExistence type="predicted"/>
<dbReference type="Pfam" id="PF00561">
    <property type="entry name" value="Abhydrolase_1"/>
    <property type="match status" value="1"/>
</dbReference>
<name>A0A0K6H484_9GAMM</name>
<dbReference type="InterPro" id="IPR000073">
    <property type="entry name" value="AB_hydrolase_1"/>
</dbReference>
<dbReference type="GO" id="GO:0003824">
    <property type="term" value="F:catalytic activity"/>
    <property type="evidence" value="ECO:0007669"/>
    <property type="project" value="InterPro"/>
</dbReference>
<protein>
    <submittedName>
        <fullName evidence="3">Pimeloyl-ACP methyl ester carboxylesterase</fullName>
    </submittedName>
</protein>
<dbReference type="PANTHER" id="PTHR43798">
    <property type="entry name" value="MONOACYLGLYCEROL LIPASE"/>
    <property type="match status" value="1"/>
</dbReference>
<dbReference type="GO" id="GO:0016020">
    <property type="term" value="C:membrane"/>
    <property type="evidence" value="ECO:0007669"/>
    <property type="project" value="TreeGrafter"/>
</dbReference>
<dbReference type="Gene3D" id="3.40.50.1820">
    <property type="entry name" value="alpha/beta hydrolase"/>
    <property type="match status" value="1"/>
</dbReference>
<feature type="signal peptide" evidence="1">
    <location>
        <begin position="1"/>
        <end position="18"/>
    </location>
</feature>
<evidence type="ECO:0000259" key="2">
    <source>
        <dbReference type="Pfam" id="PF00561"/>
    </source>
</evidence>
<accession>A0A0K6H484</accession>
<evidence type="ECO:0000256" key="1">
    <source>
        <dbReference type="SAM" id="SignalP"/>
    </source>
</evidence>
<dbReference type="InterPro" id="IPR000639">
    <property type="entry name" value="Epox_hydrolase-like"/>
</dbReference>